<name>A0A1L7N5V8_PSEPU</name>
<evidence type="ECO:0000313" key="2">
    <source>
        <dbReference type="Proteomes" id="UP000218731"/>
    </source>
</evidence>
<sequence>MKSPVLETLRQVVSAVVCAYPGGRECASQRLGLQLKQFDNRVYENAGSRPLSYDQIHQLEQDTNTSHLPEFVARLYGGMFVPLSRPEDLDNVELYQRSLKTDAKLGHIDQLIAASIEDGVIEPHEAMAIIQALTCYMAARTAEVAATIQLYGKQKKRGRNK</sequence>
<dbReference type="InterPro" id="IPR009679">
    <property type="entry name" value="Phage_186_CII-like"/>
</dbReference>
<dbReference type="InterPro" id="IPR048188">
    <property type="entry name" value="YmfL-like"/>
</dbReference>
<dbReference type="AlphaFoldDB" id="A0A1L7N5V8"/>
<evidence type="ECO:0000313" key="1">
    <source>
        <dbReference type="EMBL" id="BAW20839.1"/>
    </source>
</evidence>
<reference evidence="1 2" key="1">
    <citation type="submission" date="2015-11" db="EMBL/GenBank/DDBJ databases">
        <title>Complete genome sequencing of a biphenyl-degrading bacterium, Pseudomonas putida KF715 (=NBRC110667).</title>
        <authorList>
            <person name="Suenaga H."/>
            <person name="Fujihara N."/>
            <person name="Watanabe T."/>
            <person name="Hirose J."/>
            <person name="Kimura N."/>
            <person name="Yamazoe A."/>
            <person name="Hosoyama A."/>
            <person name="Shimodaira J."/>
            <person name="Furukawa K."/>
        </authorList>
    </citation>
    <scope>NUCLEOTIDE SEQUENCE [LARGE SCALE GENOMIC DNA]</scope>
    <source>
        <strain evidence="1 2">KF715</strain>
    </source>
</reference>
<organism evidence="1 2">
    <name type="scientific">Pseudomonas putida</name>
    <name type="common">Arthrobacter siderocapsulatus</name>
    <dbReference type="NCBI Taxonomy" id="303"/>
    <lineage>
        <taxon>Bacteria</taxon>
        <taxon>Pseudomonadati</taxon>
        <taxon>Pseudomonadota</taxon>
        <taxon>Gammaproteobacteria</taxon>
        <taxon>Pseudomonadales</taxon>
        <taxon>Pseudomonadaceae</taxon>
        <taxon>Pseudomonas</taxon>
    </lineage>
</organism>
<protein>
    <recommendedName>
        <fullName evidence="3">Prophage PssSM-01</fullName>
    </recommendedName>
</protein>
<dbReference type="NCBIfam" id="NF041471">
    <property type="entry name" value="phage_reg_YmfL"/>
    <property type="match status" value="1"/>
</dbReference>
<evidence type="ECO:0008006" key="3">
    <source>
        <dbReference type="Google" id="ProtNLM"/>
    </source>
</evidence>
<proteinExistence type="predicted"/>
<dbReference type="RefSeq" id="WP_029885328.1">
    <property type="nucleotide sequence ID" value="NZ_AP015029.1"/>
</dbReference>
<dbReference type="Pfam" id="PF06892">
    <property type="entry name" value="Phage_CP76"/>
    <property type="match status" value="1"/>
</dbReference>
<gene>
    <name evidence="1" type="ORF">KF715C_ch2660</name>
</gene>
<accession>A0A1L7N5V8</accession>
<dbReference type="GO" id="GO:0003677">
    <property type="term" value="F:DNA binding"/>
    <property type="evidence" value="ECO:0007669"/>
    <property type="project" value="InterPro"/>
</dbReference>
<dbReference type="EMBL" id="AP015029">
    <property type="protein sequence ID" value="BAW20839.1"/>
    <property type="molecule type" value="Genomic_DNA"/>
</dbReference>
<dbReference type="Proteomes" id="UP000218731">
    <property type="component" value="Chromosome 1"/>
</dbReference>